<evidence type="ECO:0000313" key="2">
    <source>
        <dbReference type="EMBL" id="ALG84364.1"/>
    </source>
</evidence>
<dbReference type="KEGG" id="goq:ACH46_07430"/>
<reference evidence="2 3" key="2">
    <citation type="journal article" date="2017" name="Int. J. Syst. Evol. Microbiol.">
        <title>Gordonia phthalatica sp. nov., a di-n-butyl phthalate-degrading bacterium isolated from activated sludge.</title>
        <authorList>
            <person name="Jin D."/>
            <person name="Kong X."/>
            <person name="Jia M."/>
            <person name="Yu X."/>
            <person name="Wang X."/>
            <person name="Zhuang X."/>
            <person name="Deng Y."/>
            <person name="Bai Z."/>
        </authorList>
    </citation>
    <scope>NUCLEOTIDE SEQUENCE [LARGE SCALE GENOMIC DNA]</scope>
    <source>
        <strain evidence="2 3">QH-11</strain>
    </source>
</reference>
<dbReference type="InterPro" id="IPR001387">
    <property type="entry name" value="Cro/C1-type_HTH"/>
</dbReference>
<feature type="domain" description="HTH cro/C1-type" evidence="1">
    <location>
        <begin position="31"/>
        <end position="93"/>
    </location>
</feature>
<name>A0A0N9NA60_9ACTN</name>
<gene>
    <name evidence="2" type="ORF">ACH46_07430</name>
</gene>
<evidence type="ECO:0000313" key="3">
    <source>
        <dbReference type="Proteomes" id="UP000063789"/>
    </source>
</evidence>
<organism evidence="2 3">
    <name type="scientific">Gordonia phthalatica</name>
    <dbReference type="NCBI Taxonomy" id="1136941"/>
    <lineage>
        <taxon>Bacteria</taxon>
        <taxon>Bacillati</taxon>
        <taxon>Actinomycetota</taxon>
        <taxon>Actinomycetes</taxon>
        <taxon>Mycobacteriales</taxon>
        <taxon>Gordoniaceae</taxon>
        <taxon>Gordonia</taxon>
    </lineage>
</organism>
<evidence type="ECO:0000259" key="1">
    <source>
        <dbReference type="PROSITE" id="PS50943"/>
    </source>
</evidence>
<dbReference type="CDD" id="cd00093">
    <property type="entry name" value="HTH_XRE"/>
    <property type="match status" value="1"/>
</dbReference>
<sequence length="105" mass="11573">MVVIGAFRRDPELVKNSQAEVLLAKQLGLEIARRRHAKNWSQQKLAEAIGRTPNHVQNLESGLSDRNKRTLANPRLDTLIALSKALDVPLPEFIESVLAGVPGTD</sequence>
<dbReference type="SUPFAM" id="SSF47413">
    <property type="entry name" value="lambda repressor-like DNA-binding domains"/>
    <property type="match status" value="1"/>
</dbReference>
<dbReference type="GO" id="GO:0003677">
    <property type="term" value="F:DNA binding"/>
    <property type="evidence" value="ECO:0007669"/>
    <property type="project" value="InterPro"/>
</dbReference>
<dbReference type="AlphaFoldDB" id="A0A0N9NA60"/>
<dbReference type="PATRIC" id="fig|1136941.3.peg.1519"/>
<dbReference type="InterPro" id="IPR010982">
    <property type="entry name" value="Lambda_DNA-bd_dom_sf"/>
</dbReference>
<dbReference type="EMBL" id="CP011853">
    <property type="protein sequence ID" value="ALG84364.1"/>
    <property type="molecule type" value="Genomic_DNA"/>
</dbReference>
<keyword evidence="3" id="KW-1185">Reference proteome</keyword>
<dbReference type="Gene3D" id="1.10.260.40">
    <property type="entry name" value="lambda repressor-like DNA-binding domains"/>
    <property type="match status" value="1"/>
</dbReference>
<reference evidence="3" key="1">
    <citation type="submission" date="2015-06" db="EMBL/GenBank/DDBJ databases">
        <title>Complete genome sequence and metabolic analysis of phthalate degradation pathway in Gordonia sp. QH-11.</title>
        <authorList>
            <person name="Jin D."/>
            <person name="Kong X."/>
            <person name="Bai Z."/>
        </authorList>
    </citation>
    <scope>NUCLEOTIDE SEQUENCE [LARGE SCALE GENOMIC DNA]</scope>
    <source>
        <strain evidence="3">QH-11</strain>
    </source>
</reference>
<accession>A0A0N9NA60</accession>
<protein>
    <recommendedName>
        <fullName evidence="1">HTH cro/C1-type domain-containing protein</fullName>
    </recommendedName>
</protein>
<dbReference type="Pfam" id="PF01381">
    <property type="entry name" value="HTH_3"/>
    <property type="match status" value="1"/>
</dbReference>
<dbReference type="Proteomes" id="UP000063789">
    <property type="component" value="Chromosome"/>
</dbReference>
<dbReference type="SMART" id="SM00530">
    <property type="entry name" value="HTH_XRE"/>
    <property type="match status" value="1"/>
</dbReference>
<proteinExistence type="predicted"/>
<dbReference type="PROSITE" id="PS50943">
    <property type="entry name" value="HTH_CROC1"/>
    <property type="match status" value="1"/>
</dbReference>